<reference evidence="2" key="1">
    <citation type="journal article" date="2020" name="Stud. Mycol.">
        <title>101 Dothideomycetes genomes: a test case for predicting lifestyles and emergence of pathogens.</title>
        <authorList>
            <person name="Haridas S."/>
            <person name="Albert R."/>
            <person name="Binder M."/>
            <person name="Bloem J."/>
            <person name="Labutti K."/>
            <person name="Salamov A."/>
            <person name="Andreopoulos B."/>
            <person name="Baker S."/>
            <person name="Barry K."/>
            <person name="Bills G."/>
            <person name="Bluhm B."/>
            <person name="Cannon C."/>
            <person name="Castanera R."/>
            <person name="Culley D."/>
            <person name="Daum C."/>
            <person name="Ezra D."/>
            <person name="Gonzalez J."/>
            <person name="Henrissat B."/>
            <person name="Kuo A."/>
            <person name="Liang C."/>
            <person name="Lipzen A."/>
            <person name="Lutzoni F."/>
            <person name="Magnuson J."/>
            <person name="Mondo S."/>
            <person name="Nolan M."/>
            <person name="Ohm R."/>
            <person name="Pangilinan J."/>
            <person name="Park H.-J."/>
            <person name="Ramirez L."/>
            <person name="Alfaro M."/>
            <person name="Sun H."/>
            <person name="Tritt A."/>
            <person name="Yoshinaga Y."/>
            <person name="Zwiers L.-H."/>
            <person name="Turgeon B."/>
            <person name="Goodwin S."/>
            <person name="Spatafora J."/>
            <person name="Crous P."/>
            <person name="Grigoriev I."/>
        </authorList>
    </citation>
    <scope>NUCLEOTIDE SEQUENCE</scope>
    <source>
        <strain evidence="2">CBS 262.69</strain>
    </source>
</reference>
<feature type="region of interest" description="Disordered" evidence="1">
    <location>
        <begin position="265"/>
        <end position="312"/>
    </location>
</feature>
<name>A0A6G1HJ10_9PEZI</name>
<sequence>MTSAAVRGLYSPALPSKMVKRSALPWGGMPLLAKVLSHQPPPSVVGSSEWDAYADSVKSDIRDLPECLREHVSTISKMANKVIDPDTRAHYREFCPLHQKLNRTIVCCICYAIRSEIDTNIPAMVHALASKNLLAESIRRAFVELRQCCSMWWHDGRYKNFLGEAPKPKWAFQTDKCAACILARIGSDPAIIVPLAAGMSARAPRSGRRQAYVDALFSNFPEAQATALRMQAATLATQLRNVLGEYICAQRGEALEPITDPLTGEIVTDPSVFEGEAPPARGPSLGPSPRRESVSVADSPTASEYEHPRARWPKHVTHVSSRPGSVSSMRSTVTVTPSEFLGPKTVYSPSVYDSDSETNRWWRPAPPDSARGSGEHEDLYADIDDIIDEYRATVPLAGAHVEGVADDTSEISDPRGRRTETEGRGGVKETLKRAFSRSRVSQAVLRVDTRRAQRNRDDRRAEGAQNAGPSTAKPGLLGSATLRNILPRSKRGKESKITTPVTGSGPTASETRCRFAPDSPEPRGYVPSELGKPGAAEWAQDYRRQLAATPTEREFGRRPGSSSSSVYSKVTRWSKFAGPSK</sequence>
<dbReference type="Proteomes" id="UP000799640">
    <property type="component" value="Unassembled WGS sequence"/>
</dbReference>
<feature type="compositionally biased region" description="Basic and acidic residues" evidence="1">
    <location>
        <begin position="447"/>
        <end position="462"/>
    </location>
</feature>
<evidence type="ECO:0000256" key="1">
    <source>
        <dbReference type="SAM" id="MobiDB-lite"/>
    </source>
</evidence>
<organism evidence="2 3">
    <name type="scientific">Trichodelitschia bisporula</name>
    <dbReference type="NCBI Taxonomy" id="703511"/>
    <lineage>
        <taxon>Eukaryota</taxon>
        <taxon>Fungi</taxon>
        <taxon>Dikarya</taxon>
        <taxon>Ascomycota</taxon>
        <taxon>Pezizomycotina</taxon>
        <taxon>Dothideomycetes</taxon>
        <taxon>Dothideomycetes incertae sedis</taxon>
        <taxon>Phaeotrichales</taxon>
        <taxon>Phaeotrichaceae</taxon>
        <taxon>Trichodelitschia</taxon>
    </lineage>
</organism>
<dbReference type="EMBL" id="ML996709">
    <property type="protein sequence ID" value="KAF2395982.1"/>
    <property type="molecule type" value="Genomic_DNA"/>
</dbReference>
<accession>A0A6G1HJ10</accession>
<proteinExistence type="predicted"/>
<dbReference type="AlphaFoldDB" id="A0A6G1HJ10"/>
<protein>
    <submittedName>
        <fullName evidence="2">Uncharacterized protein</fullName>
    </submittedName>
</protein>
<feature type="region of interest" description="Disordered" evidence="1">
    <location>
        <begin position="442"/>
        <end position="581"/>
    </location>
</feature>
<dbReference type="OrthoDB" id="3786931at2759"/>
<feature type="compositionally biased region" description="Polar residues" evidence="1">
    <location>
        <begin position="497"/>
        <end position="510"/>
    </location>
</feature>
<evidence type="ECO:0000313" key="2">
    <source>
        <dbReference type="EMBL" id="KAF2395982.1"/>
    </source>
</evidence>
<feature type="region of interest" description="Disordered" evidence="1">
    <location>
        <begin position="352"/>
        <end position="375"/>
    </location>
</feature>
<gene>
    <name evidence="2" type="ORF">EJ06DRAFT_252613</name>
</gene>
<keyword evidence="3" id="KW-1185">Reference proteome</keyword>
<feature type="compositionally biased region" description="Basic and acidic residues" evidence="1">
    <location>
        <begin position="412"/>
        <end position="429"/>
    </location>
</feature>
<evidence type="ECO:0000313" key="3">
    <source>
        <dbReference type="Proteomes" id="UP000799640"/>
    </source>
</evidence>
<feature type="region of interest" description="Disordered" evidence="1">
    <location>
        <begin position="405"/>
        <end position="429"/>
    </location>
</feature>